<name>A0A1B6QCN4_SORBI</name>
<dbReference type="Proteomes" id="UP000000768">
    <property type="component" value="Chromosome 2"/>
</dbReference>
<organism evidence="1 2">
    <name type="scientific">Sorghum bicolor</name>
    <name type="common">Sorghum</name>
    <name type="synonym">Sorghum vulgare</name>
    <dbReference type="NCBI Taxonomy" id="4558"/>
    <lineage>
        <taxon>Eukaryota</taxon>
        <taxon>Viridiplantae</taxon>
        <taxon>Streptophyta</taxon>
        <taxon>Embryophyta</taxon>
        <taxon>Tracheophyta</taxon>
        <taxon>Spermatophyta</taxon>
        <taxon>Magnoliopsida</taxon>
        <taxon>Liliopsida</taxon>
        <taxon>Poales</taxon>
        <taxon>Poaceae</taxon>
        <taxon>PACMAD clade</taxon>
        <taxon>Panicoideae</taxon>
        <taxon>Andropogonodae</taxon>
        <taxon>Andropogoneae</taxon>
        <taxon>Sorghinae</taxon>
        <taxon>Sorghum</taxon>
    </lineage>
</organism>
<accession>A0A1B6QCN4</accession>
<dbReference type="Gramene" id="KXG35686">
    <property type="protein sequence ID" value="KXG35686"/>
    <property type="gene ID" value="SORBI_3002G211600"/>
</dbReference>
<gene>
    <name evidence="1" type="ORF">SORBI_3002G211600</name>
</gene>
<sequence length="214" mass="21877">MIKRKYLVASIDASQEKEQPMRGRSSPISLYSRTNFSACFTTSSASASRSSSESSWQRLAISILALRVLCNVDTRLEKLLCALGEEGVLDLLLLAGACSVVVLLRAETVDLAIGLEPDHEGSEAVVALHFALAEAAEAGPHGHGVGTAPLEELLHRLLVTLPRGAVVVGDLVVGLASAPGGGSGGGGTVMGIGRWTGTGSGAMGGVGAGGHNFF</sequence>
<dbReference type="InParanoid" id="A0A1B6QCN4"/>
<evidence type="ECO:0000313" key="1">
    <source>
        <dbReference type="EMBL" id="KXG35686.1"/>
    </source>
</evidence>
<reference evidence="1 2" key="1">
    <citation type="journal article" date="2009" name="Nature">
        <title>The Sorghum bicolor genome and the diversification of grasses.</title>
        <authorList>
            <person name="Paterson A.H."/>
            <person name="Bowers J.E."/>
            <person name="Bruggmann R."/>
            <person name="Dubchak I."/>
            <person name="Grimwood J."/>
            <person name="Gundlach H."/>
            <person name="Haberer G."/>
            <person name="Hellsten U."/>
            <person name="Mitros T."/>
            <person name="Poliakov A."/>
            <person name="Schmutz J."/>
            <person name="Spannagl M."/>
            <person name="Tang H."/>
            <person name="Wang X."/>
            <person name="Wicker T."/>
            <person name="Bharti A.K."/>
            <person name="Chapman J."/>
            <person name="Feltus F.A."/>
            <person name="Gowik U."/>
            <person name="Grigoriev I.V."/>
            <person name="Lyons E."/>
            <person name="Maher C.A."/>
            <person name="Martis M."/>
            <person name="Narechania A."/>
            <person name="Otillar R.P."/>
            <person name="Penning B.W."/>
            <person name="Salamov A.A."/>
            <person name="Wang Y."/>
            <person name="Zhang L."/>
            <person name="Carpita N.C."/>
            <person name="Freeling M."/>
            <person name="Gingle A.R."/>
            <person name="Hash C.T."/>
            <person name="Keller B."/>
            <person name="Klein P."/>
            <person name="Kresovich S."/>
            <person name="McCann M.C."/>
            <person name="Ming R."/>
            <person name="Peterson D.G."/>
            <person name="Mehboob-ur-Rahman"/>
            <person name="Ware D."/>
            <person name="Westhoff P."/>
            <person name="Mayer K.F."/>
            <person name="Messing J."/>
            <person name="Rokhsar D.S."/>
        </authorList>
    </citation>
    <scope>NUCLEOTIDE SEQUENCE [LARGE SCALE GENOMIC DNA]</scope>
    <source>
        <strain evidence="2">cv. BTx623</strain>
    </source>
</reference>
<dbReference type="EMBL" id="CM000761">
    <property type="protein sequence ID" value="KXG35686.1"/>
    <property type="molecule type" value="Genomic_DNA"/>
</dbReference>
<reference evidence="2" key="2">
    <citation type="journal article" date="2018" name="Plant J.">
        <title>The Sorghum bicolor reference genome: improved assembly, gene annotations, a transcriptome atlas, and signatures of genome organization.</title>
        <authorList>
            <person name="McCormick R.F."/>
            <person name="Truong S.K."/>
            <person name="Sreedasyam A."/>
            <person name="Jenkins J."/>
            <person name="Shu S."/>
            <person name="Sims D."/>
            <person name="Kennedy M."/>
            <person name="Amirebrahimi M."/>
            <person name="Weers B.D."/>
            <person name="McKinley B."/>
            <person name="Mattison A."/>
            <person name="Morishige D.T."/>
            <person name="Grimwood J."/>
            <person name="Schmutz J."/>
            <person name="Mullet J.E."/>
        </authorList>
    </citation>
    <scope>NUCLEOTIDE SEQUENCE [LARGE SCALE GENOMIC DNA]</scope>
    <source>
        <strain evidence="2">cv. BTx623</strain>
    </source>
</reference>
<evidence type="ECO:0000313" key="2">
    <source>
        <dbReference type="Proteomes" id="UP000000768"/>
    </source>
</evidence>
<keyword evidence="2" id="KW-1185">Reference proteome</keyword>
<dbReference type="PANTHER" id="PTHR48179:SF1">
    <property type="entry name" value="OS08G0232201 PROTEIN"/>
    <property type="match status" value="1"/>
</dbReference>
<protein>
    <submittedName>
        <fullName evidence="1">Uncharacterized protein</fullName>
    </submittedName>
</protein>
<dbReference type="AlphaFoldDB" id="A0A1B6QCN4"/>
<proteinExistence type="predicted"/>
<dbReference type="PANTHER" id="PTHR48179">
    <property type="entry name" value="OS08G0232201 PROTEIN"/>
    <property type="match status" value="1"/>
</dbReference>